<sequence length="651" mass="72325">MEADDAVGKTGDKDMITVVFEAGQLFHNDGGQREFAPGSAARSMPGLRDQRKNRQFCDVVFRAADGVEVWAHRFVMSAKYSGCYALFTLAKDGMSPEQKQNNEWIPPIRVVVADLDSEMIELLIDFAYYTPLHERIGLHNVVKVLELAEKLKISQIQEHCLRTLKKNLEPGSCIDTYRLACSRGYEYLAGEAFRYIVRNFDEVWKSSNQFQALTPEEMRTVLEDDCLYAPSEVEDTFYAILKWISADVDGRKAYLAKFLPLVRFACCPVIDFERVVIHPQVQGDGDSLKVINVIHKTLTQHSMPVGVVAGIDLSPKLWLTPRVPRDILFLFGGWTSGATNNMLTYNCRASKWRALGHQYTTPRAYHGAAVINSCIYFVGGFNGHDCYHSVVCLDVPLARWSGKANMAFARCYVSVAGQIYAMGGFDGRLRTNTVERYDVKTNQWSRVANMNDVRSDASAAVAAGRIYIVGGFTGLEVLDTVECYDPSTNVWTRVMSMSSPRSGLKVVAHNDTLYIIGGYSGMARLSSMEQLDVRRARFSDLPSMPHAKSNFAAVVLEGSIYTIGGFSGVSTVRFVERYDIAAQKWYMAPEMGVNCSASAACIVSEVSNRGRSTVMVPDDAEACPRHPSSTSPVGRCATSERMTQETFFPGP</sequence>
<name>A0ACB8CE35_DERSI</name>
<keyword evidence="2" id="KW-1185">Reference proteome</keyword>
<evidence type="ECO:0000313" key="1">
    <source>
        <dbReference type="EMBL" id="KAH7940999.1"/>
    </source>
</evidence>
<proteinExistence type="predicted"/>
<evidence type="ECO:0000313" key="2">
    <source>
        <dbReference type="Proteomes" id="UP000821865"/>
    </source>
</evidence>
<protein>
    <submittedName>
        <fullName evidence="1">Uncharacterized protein</fullName>
    </submittedName>
</protein>
<reference evidence="1" key="1">
    <citation type="submission" date="2020-05" db="EMBL/GenBank/DDBJ databases">
        <title>Large-scale comparative analyses of tick genomes elucidate their genetic diversity and vector capacities.</title>
        <authorList>
            <person name="Jia N."/>
            <person name="Wang J."/>
            <person name="Shi W."/>
            <person name="Du L."/>
            <person name="Sun Y."/>
            <person name="Zhan W."/>
            <person name="Jiang J."/>
            <person name="Wang Q."/>
            <person name="Zhang B."/>
            <person name="Ji P."/>
            <person name="Sakyi L.B."/>
            <person name="Cui X."/>
            <person name="Yuan T."/>
            <person name="Jiang B."/>
            <person name="Yang W."/>
            <person name="Lam T.T.-Y."/>
            <person name="Chang Q."/>
            <person name="Ding S."/>
            <person name="Wang X."/>
            <person name="Zhu J."/>
            <person name="Ruan X."/>
            <person name="Zhao L."/>
            <person name="Wei J."/>
            <person name="Que T."/>
            <person name="Du C."/>
            <person name="Cheng J."/>
            <person name="Dai P."/>
            <person name="Han X."/>
            <person name="Huang E."/>
            <person name="Gao Y."/>
            <person name="Liu J."/>
            <person name="Shao H."/>
            <person name="Ye R."/>
            <person name="Li L."/>
            <person name="Wei W."/>
            <person name="Wang X."/>
            <person name="Wang C."/>
            <person name="Yang T."/>
            <person name="Huo Q."/>
            <person name="Li W."/>
            <person name="Guo W."/>
            <person name="Chen H."/>
            <person name="Zhou L."/>
            <person name="Ni X."/>
            <person name="Tian J."/>
            <person name="Zhou Y."/>
            <person name="Sheng Y."/>
            <person name="Liu T."/>
            <person name="Pan Y."/>
            <person name="Xia L."/>
            <person name="Li J."/>
            <person name="Zhao F."/>
            <person name="Cao W."/>
        </authorList>
    </citation>
    <scope>NUCLEOTIDE SEQUENCE</scope>
    <source>
        <strain evidence="1">Dsil-2018</strain>
    </source>
</reference>
<accession>A0ACB8CE35</accession>
<gene>
    <name evidence="1" type="ORF">HPB49_008950</name>
</gene>
<dbReference type="Proteomes" id="UP000821865">
    <property type="component" value="Chromosome 7"/>
</dbReference>
<comment type="caution">
    <text evidence="1">The sequence shown here is derived from an EMBL/GenBank/DDBJ whole genome shotgun (WGS) entry which is preliminary data.</text>
</comment>
<organism evidence="1 2">
    <name type="scientific">Dermacentor silvarum</name>
    <name type="common">Tick</name>
    <dbReference type="NCBI Taxonomy" id="543639"/>
    <lineage>
        <taxon>Eukaryota</taxon>
        <taxon>Metazoa</taxon>
        <taxon>Ecdysozoa</taxon>
        <taxon>Arthropoda</taxon>
        <taxon>Chelicerata</taxon>
        <taxon>Arachnida</taxon>
        <taxon>Acari</taxon>
        <taxon>Parasitiformes</taxon>
        <taxon>Ixodida</taxon>
        <taxon>Ixodoidea</taxon>
        <taxon>Ixodidae</taxon>
        <taxon>Rhipicephalinae</taxon>
        <taxon>Dermacentor</taxon>
    </lineage>
</organism>
<dbReference type="EMBL" id="CM023476">
    <property type="protein sequence ID" value="KAH7940999.1"/>
    <property type="molecule type" value="Genomic_DNA"/>
</dbReference>